<evidence type="ECO:0000256" key="12">
    <source>
        <dbReference type="RuleBase" id="RU004334"/>
    </source>
</evidence>
<proteinExistence type="inferred from homology"/>
<keyword evidence="8 12" id="KW-0804">Transcription</keyword>
<keyword evidence="9 12" id="KW-0675">Receptor</keyword>
<feature type="compositionally biased region" description="Low complexity" evidence="13">
    <location>
        <begin position="122"/>
        <end position="132"/>
    </location>
</feature>
<dbReference type="FunFam" id="3.30.50.10:FF:000030">
    <property type="entry name" value="Nuclear Hormone Receptor family"/>
    <property type="match status" value="1"/>
</dbReference>
<dbReference type="Proteomes" id="UP000218231">
    <property type="component" value="Unassembled WGS sequence"/>
</dbReference>
<dbReference type="InterPro" id="IPR000536">
    <property type="entry name" value="Nucl_hrmn_rcpt_lig-bd"/>
</dbReference>
<dbReference type="SMART" id="SM00399">
    <property type="entry name" value="ZnF_C4"/>
    <property type="match status" value="1"/>
</dbReference>
<dbReference type="OrthoDB" id="5771769at2759"/>
<dbReference type="PRINTS" id="PR00398">
    <property type="entry name" value="STRDHORMONER"/>
</dbReference>
<dbReference type="GO" id="GO:0003700">
    <property type="term" value="F:DNA-binding transcription factor activity"/>
    <property type="evidence" value="ECO:0007669"/>
    <property type="project" value="InterPro"/>
</dbReference>
<dbReference type="SUPFAM" id="SSF48508">
    <property type="entry name" value="Nuclear receptor ligand-binding domain"/>
    <property type="match status" value="1"/>
</dbReference>
<comment type="similarity">
    <text evidence="2 12">Belongs to the nuclear hormone receptor family.</text>
</comment>
<dbReference type="STRING" id="2018661.A0A2A2LVB5"/>
<evidence type="ECO:0000259" key="14">
    <source>
        <dbReference type="PROSITE" id="PS51030"/>
    </source>
</evidence>
<evidence type="ECO:0000256" key="11">
    <source>
        <dbReference type="ARBA" id="ARBA00037512"/>
    </source>
</evidence>
<dbReference type="Pfam" id="PF00105">
    <property type="entry name" value="zf-C4"/>
    <property type="match status" value="1"/>
</dbReference>
<dbReference type="PROSITE" id="PS00031">
    <property type="entry name" value="NUCLEAR_REC_DBD_1"/>
    <property type="match status" value="1"/>
</dbReference>
<dbReference type="PANTHER" id="PTHR47519:SF5">
    <property type="entry name" value="NUCLEAR HORMONE RECEPTOR E75"/>
    <property type="match status" value="1"/>
</dbReference>
<dbReference type="Gene3D" id="1.10.565.10">
    <property type="entry name" value="Retinoid X Receptor"/>
    <property type="match status" value="1"/>
</dbReference>
<accession>A0A2A2LVB5</accession>
<evidence type="ECO:0008006" key="18">
    <source>
        <dbReference type="Google" id="ProtNLM"/>
    </source>
</evidence>
<reference evidence="16 17" key="1">
    <citation type="journal article" date="2017" name="Curr. Biol.">
        <title>Genome architecture and evolution of a unichromosomal asexual nematode.</title>
        <authorList>
            <person name="Fradin H."/>
            <person name="Zegar C."/>
            <person name="Gutwein M."/>
            <person name="Lucas J."/>
            <person name="Kovtun M."/>
            <person name="Corcoran D."/>
            <person name="Baugh L.R."/>
            <person name="Kiontke K."/>
            <person name="Gunsalus K."/>
            <person name="Fitch D.H."/>
            <person name="Piano F."/>
        </authorList>
    </citation>
    <scope>NUCLEOTIDE SEQUENCE [LARGE SCALE GENOMIC DNA]</scope>
    <source>
        <strain evidence="16">PF1309</strain>
    </source>
</reference>
<keyword evidence="5 12" id="KW-0862">Zinc</keyword>
<dbReference type="SUPFAM" id="SSF57716">
    <property type="entry name" value="Glucocorticoid receptor-like (DNA-binding domain)"/>
    <property type="match status" value="1"/>
</dbReference>
<keyword evidence="10 12" id="KW-0539">Nucleus</keyword>
<evidence type="ECO:0000256" key="1">
    <source>
        <dbReference type="ARBA" id="ARBA00004123"/>
    </source>
</evidence>
<dbReference type="Pfam" id="PF00104">
    <property type="entry name" value="Hormone_recep"/>
    <property type="match status" value="1"/>
</dbReference>
<evidence type="ECO:0000256" key="13">
    <source>
        <dbReference type="SAM" id="MobiDB-lite"/>
    </source>
</evidence>
<dbReference type="PRINTS" id="PR00047">
    <property type="entry name" value="STROIDFINGER"/>
</dbReference>
<dbReference type="EMBL" id="LIAE01006399">
    <property type="protein sequence ID" value="PAV90130.1"/>
    <property type="molecule type" value="Genomic_DNA"/>
</dbReference>
<organism evidence="16 17">
    <name type="scientific">Diploscapter pachys</name>
    <dbReference type="NCBI Taxonomy" id="2018661"/>
    <lineage>
        <taxon>Eukaryota</taxon>
        <taxon>Metazoa</taxon>
        <taxon>Ecdysozoa</taxon>
        <taxon>Nematoda</taxon>
        <taxon>Chromadorea</taxon>
        <taxon>Rhabditida</taxon>
        <taxon>Rhabditina</taxon>
        <taxon>Rhabditomorpha</taxon>
        <taxon>Rhabditoidea</taxon>
        <taxon>Rhabditidae</taxon>
        <taxon>Diploscapter</taxon>
    </lineage>
</organism>
<feature type="domain" description="NR LBD" evidence="15">
    <location>
        <begin position="175"/>
        <end position="411"/>
    </location>
</feature>
<dbReference type="SMART" id="SM00430">
    <property type="entry name" value="HOLI"/>
    <property type="match status" value="1"/>
</dbReference>
<dbReference type="PANTHER" id="PTHR47519">
    <property type="entry name" value="NUCLEAR HORMONE RECEPTOR FAMILY MEMBER NHR-31-RELATED"/>
    <property type="match status" value="1"/>
</dbReference>
<dbReference type="GO" id="GO:0008270">
    <property type="term" value="F:zinc ion binding"/>
    <property type="evidence" value="ECO:0007669"/>
    <property type="project" value="UniProtKB-KW"/>
</dbReference>
<dbReference type="InterPro" id="IPR001628">
    <property type="entry name" value="Znf_hrmn_rcpt"/>
</dbReference>
<dbReference type="InterPro" id="IPR049636">
    <property type="entry name" value="HNF4-like_DBD"/>
</dbReference>
<evidence type="ECO:0000256" key="3">
    <source>
        <dbReference type="ARBA" id="ARBA00022723"/>
    </source>
</evidence>
<evidence type="ECO:0000313" key="16">
    <source>
        <dbReference type="EMBL" id="PAV90130.1"/>
    </source>
</evidence>
<evidence type="ECO:0000256" key="9">
    <source>
        <dbReference type="ARBA" id="ARBA00023170"/>
    </source>
</evidence>
<evidence type="ECO:0000256" key="6">
    <source>
        <dbReference type="ARBA" id="ARBA00023015"/>
    </source>
</evidence>
<dbReference type="GO" id="GO:0005634">
    <property type="term" value="C:nucleus"/>
    <property type="evidence" value="ECO:0007669"/>
    <property type="project" value="UniProtKB-SubCell"/>
</dbReference>
<dbReference type="AlphaFoldDB" id="A0A2A2LVB5"/>
<comment type="subcellular location">
    <subcellularLocation>
        <location evidence="1 12">Nucleus</location>
    </subcellularLocation>
</comment>
<keyword evidence="6 12" id="KW-0805">Transcription regulation</keyword>
<comment type="function">
    <text evidence="11">Orphan nuclear receptor.</text>
</comment>
<evidence type="ECO:0000256" key="5">
    <source>
        <dbReference type="ARBA" id="ARBA00022833"/>
    </source>
</evidence>
<keyword evidence="17" id="KW-1185">Reference proteome</keyword>
<evidence type="ECO:0000256" key="2">
    <source>
        <dbReference type="ARBA" id="ARBA00005993"/>
    </source>
</evidence>
<dbReference type="InterPro" id="IPR052496">
    <property type="entry name" value="Orphan_Nuclear_Rcpt"/>
</dbReference>
<evidence type="ECO:0000259" key="15">
    <source>
        <dbReference type="PROSITE" id="PS51843"/>
    </source>
</evidence>
<evidence type="ECO:0000256" key="7">
    <source>
        <dbReference type="ARBA" id="ARBA00023125"/>
    </source>
</evidence>
<comment type="caution">
    <text evidence="16">The sequence shown here is derived from an EMBL/GenBank/DDBJ whole genome shotgun (WGS) entry which is preliminary data.</text>
</comment>
<dbReference type="GO" id="GO:0000978">
    <property type="term" value="F:RNA polymerase II cis-regulatory region sequence-specific DNA binding"/>
    <property type="evidence" value="ECO:0007669"/>
    <property type="project" value="InterPro"/>
</dbReference>
<dbReference type="PROSITE" id="PS51843">
    <property type="entry name" value="NR_LBD"/>
    <property type="match status" value="1"/>
</dbReference>
<feature type="domain" description="Nuclear receptor" evidence="14">
    <location>
        <begin position="25"/>
        <end position="100"/>
    </location>
</feature>
<keyword evidence="4 12" id="KW-0863">Zinc-finger</keyword>
<dbReference type="InterPro" id="IPR035500">
    <property type="entry name" value="NHR-like_dom_sf"/>
</dbReference>
<dbReference type="Gene3D" id="3.30.50.10">
    <property type="entry name" value="Erythroid Transcription Factor GATA-1, subunit A"/>
    <property type="match status" value="1"/>
</dbReference>
<evidence type="ECO:0000256" key="10">
    <source>
        <dbReference type="ARBA" id="ARBA00023242"/>
    </source>
</evidence>
<evidence type="ECO:0000256" key="8">
    <source>
        <dbReference type="ARBA" id="ARBA00023163"/>
    </source>
</evidence>
<feature type="region of interest" description="Disordered" evidence="13">
    <location>
        <begin position="99"/>
        <end position="133"/>
    </location>
</feature>
<sequence length="601" mass="66476">MFTPTSLYPFDPNSIDKGTMDANGDCICMVCGDRSAGKHYGVFACYGCKGFFRRTIRSGQSYVCRFDKNCSIDKDQRNACRFCRFQRCLNVGMEPDAIRPNRDLIGKQKNPRRKKTKREDSSLPSPSTSPTSNHDDFLVNFLLEIDAQLAGGSVSTPSTNLPIGIQRIKEDPDFDPSSLFRNLTGRIEDNFEMSYSSSRAASVEQLIGALRRYIICAAQWIEQLLQLTQSEDTNEKLALLRSIIGPFTVFSMASRTAQLSLDTCDVLCLCNRTAVHRQVPRHIVETNLLANNFVCRVLDDLVMPTKKLVLADAEIVLLTALIVLDPDAPGLSPSTSRSVSQLRDRVQNALFQYIREQSTSQLNITSRFGNILLLLPPLAKLSSIIGENVQFAKMFGVQLDPMIVEIFTDNPPEVIPSPSTKEKADVSTQTAVSNAPTTICNMSADSRLSVASTTSSMISGIEENEQKQVLKSRWKNFLDRLLFQETLIQPHSTQQIEQILGVSMSSDLRGLFPTTSGLTSNPLPYNPSNNYYMGQQGVSQQTDLQLSHPQLQQSVAFGNSIGTSTGQPLYSVPYNPPISSFFDATTNPVSAQAIGPLRFVN</sequence>
<dbReference type="InterPro" id="IPR013088">
    <property type="entry name" value="Znf_NHR/GATA"/>
</dbReference>
<name>A0A2A2LVB5_9BILA</name>
<evidence type="ECO:0000313" key="17">
    <source>
        <dbReference type="Proteomes" id="UP000218231"/>
    </source>
</evidence>
<gene>
    <name evidence="16" type="ORF">WR25_13334</name>
</gene>
<evidence type="ECO:0000256" key="4">
    <source>
        <dbReference type="ARBA" id="ARBA00022771"/>
    </source>
</evidence>
<dbReference type="InterPro" id="IPR001723">
    <property type="entry name" value="Nuclear_hrmn_rcpt"/>
</dbReference>
<dbReference type="CDD" id="cd06960">
    <property type="entry name" value="NR_DBD_HNF4A"/>
    <property type="match status" value="1"/>
</dbReference>
<dbReference type="PROSITE" id="PS51030">
    <property type="entry name" value="NUCLEAR_REC_DBD_2"/>
    <property type="match status" value="1"/>
</dbReference>
<keyword evidence="7 12" id="KW-0238">DNA-binding</keyword>
<protein>
    <recommendedName>
        <fullName evidence="18">Nuclear receptor domain-containing protein</fullName>
    </recommendedName>
</protein>
<keyword evidence="3 12" id="KW-0479">Metal-binding</keyword>